<feature type="transmembrane region" description="Helical" evidence="1">
    <location>
        <begin position="32"/>
        <end position="51"/>
    </location>
</feature>
<protein>
    <recommendedName>
        <fullName evidence="4">Transmembrane protein</fullName>
    </recommendedName>
</protein>
<feature type="transmembrane region" description="Helical" evidence="1">
    <location>
        <begin position="58"/>
        <end position="76"/>
    </location>
</feature>
<reference evidence="2 3" key="1">
    <citation type="submission" date="2022-08" db="EMBL/GenBank/DDBJ databases">
        <authorList>
            <person name="Zeman M."/>
            <person name="Kubasova T."/>
        </authorList>
    </citation>
    <scope>NUCLEOTIDE SEQUENCE [LARGE SCALE GENOMIC DNA]</scope>
    <source>
        <strain evidence="2 3">ET62</strain>
    </source>
</reference>
<dbReference type="RefSeq" id="WP_258335429.1">
    <property type="nucleotide sequence ID" value="NZ_JANRHJ010000003.1"/>
</dbReference>
<gene>
    <name evidence="2" type="ORF">NW209_03575</name>
</gene>
<keyword evidence="1" id="KW-1133">Transmembrane helix</keyword>
<evidence type="ECO:0000313" key="3">
    <source>
        <dbReference type="Proteomes" id="UP001204579"/>
    </source>
</evidence>
<sequence>MSTKRTYKGLLVSLGLLPLLITLVGLHFFPATLMLGIGLGIGITAILLNIIYLKDINFFLLVGSISIGLYFLFRLFTGYEYIPDKCNTPVLELLMFTFCFIYLTLPEYYRKFHMAIHLRSKRNYTLEAGIIVVLSAIHLIILAILQEQNLLDNPRVFLVAVYLVPILIYLFCITVNIIGINMAAREEGFYNIIRIAPLWNGKIYLCPHTDVNNWKTVWDVPVEEWLEDPFRNMEHYSTLLGRKIVRKGSMTPRFILRYRQSPAPHSLQTVHLYILPLKTEQELSLKKGRFFDFEELRTGEILLSDFLQEELEHLDLAASMWKEFY</sequence>
<keyword evidence="1" id="KW-0472">Membrane</keyword>
<name>A0AAW5N5K1_9BACT</name>
<accession>A0AAW5N5K1</accession>
<feature type="transmembrane region" description="Helical" evidence="1">
    <location>
        <begin position="7"/>
        <end position="26"/>
    </location>
</feature>
<feature type="transmembrane region" description="Helical" evidence="1">
    <location>
        <begin position="157"/>
        <end position="184"/>
    </location>
</feature>
<dbReference type="AlphaFoldDB" id="A0AAW5N5K1"/>
<dbReference type="EMBL" id="JANRHJ010000003">
    <property type="protein sequence ID" value="MCR8873110.1"/>
    <property type="molecule type" value="Genomic_DNA"/>
</dbReference>
<keyword evidence="1" id="KW-0812">Transmembrane</keyword>
<feature type="transmembrane region" description="Helical" evidence="1">
    <location>
        <begin position="88"/>
        <end position="105"/>
    </location>
</feature>
<feature type="transmembrane region" description="Helical" evidence="1">
    <location>
        <begin position="126"/>
        <end position="145"/>
    </location>
</feature>
<keyword evidence="3" id="KW-1185">Reference proteome</keyword>
<evidence type="ECO:0008006" key="4">
    <source>
        <dbReference type="Google" id="ProtNLM"/>
    </source>
</evidence>
<proteinExistence type="predicted"/>
<organism evidence="2 3">
    <name type="scientific">Phocaeicola barnesiae</name>
    <dbReference type="NCBI Taxonomy" id="376804"/>
    <lineage>
        <taxon>Bacteria</taxon>
        <taxon>Pseudomonadati</taxon>
        <taxon>Bacteroidota</taxon>
        <taxon>Bacteroidia</taxon>
        <taxon>Bacteroidales</taxon>
        <taxon>Bacteroidaceae</taxon>
        <taxon>Phocaeicola</taxon>
    </lineage>
</organism>
<dbReference type="Proteomes" id="UP001204579">
    <property type="component" value="Unassembled WGS sequence"/>
</dbReference>
<evidence type="ECO:0000256" key="1">
    <source>
        <dbReference type="SAM" id="Phobius"/>
    </source>
</evidence>
<evidence type="ECO:0000313" key="2">
    <source>
        <dbReference type="EMBL" id="MCR8873110.1"/>
    </source>
</evidence>
<comment type="caution">
    <text evidence="2">The sequence shown here is derived from an EMBL/GenBank/DDBJ whole genome shotgun (WGS) entry which is preliminary data.</text>
</comment>